<feature type="domain" description="PIN" evidence="2">
    <location>
        <begin position="36"/>
        <end position="136"/>
    </location>
</feature>
<sequence length="168" mass="17950">MTTDTETDNGSHAEGRADSPFGAEGEGPGGAEPVGVVLDTNVFVAAGFSPGSASGRIIDAVRRGTLTLVWNAATRRETERIVRKIPPLSRKPVADLFEGGYEYTGAVEPEAFNAITDPDDRKFAALAAAADVELVSQDDHLLSVAKCWPGRLRISSPPAFARRWKLRT</sequence>
<protein>
    <recommendedName>
        <fullName evidence="2">PIN domain-containing protein</fullName>
    </recommendedName>
</protein>
<dbReference type="PANTHER" id="PTHR34610">
    <property type="entry name" value="SSL7007 PROTEIN"/>
    <property type="match status" value="1"/>
</dbReference>
<dbReference type="eggNOG" id="ENOG50337DT">
    <property type="taxonomic scope" value="Bacteria"/>
</dbReference>
<dbReference type="SUPFAM" id="SSF88723">
    <property type="entry name" value="PIN domain-like"/>
    <property type="match status" value="1"/>
</dbReference>
<dbReference type="InterPro" id="IPR029060">
    <property type="entry name" value="PIN-like_dom_sf"/>
</dbReference>
<name>K9GQ69_9PROT</name>
<evidence type="ECO:0000256" key="1">
    <source>
        <dbReference type="SAM" id="MobiDB-lite"/>
    </source>
</evidence>
<accession>K9GQ69</accession>
<dbReference type="Proteomes" id="UP000009881">
    <property type="component" value="Unassembled WGS sequence"/>
</dbReference>
<reference evidence="3 4" key="1">
    <citation type="journal article" date="2013" name="Genome Announc.">
        <title>Draft Genome Sequence of an Alphaproteobacterium, Caenispirillum salinarum AK4(T), Isolated from a Solar Saltern.</title>
        <authorList>
            <person name="Khatri I."/>
            <person name="Singh A."/>
            <person name="Korpole S."/>
            <person name="Pinnaka A.K."/>
            <person name="Subramanian S."/>
        </authorList>
    </citation>
    <scope>NUCLEOTIDE SEQUENCE [LARGE SCALE GENOMIC DNA]</scope>
    <source>
        <strain evidence="3 4">AK4</strain>
    </source>
</reference>
<evidence type="ECO:0000313" key="3">
    <source>
        <dbReference type="EMBL" id="EKV27297.1"/>
    </source>
</evidence>
<proteinExistence type="predicted"/>
<comment type="caution">
    <text evidence="3">The sequence shown here is derived from an EMBL/GenBank/DDBJ whole genome shotgun (WGS) entry which is preliminary data.</text>
</comment>
<gene>
    <name evidence="3" type="ORF">C882_1799</name>
</gene>
<evidence type="ECO:0000259" key="2">
    <source>
        <dbReference type="Pfam" id="PF13470"/>
    </source>
</evidence>
<dbReference type="RefSeq" id="WP_009542195.1">
    <property type="nucleotide sequence ID" value="NZ_ANHY01000020.1"/>
</dbReference>
<dbReference type="OrthoDB" id="7365410at2"/>
<organism evidence="3 4">
    <name type="scientific">Caenispirillum salinarum AK4</name>
    <dbReference type="NCBI Taxonomy" id="1238182"/>
    <lineage>
        <taxon>Bacteria</taxon>
        <taxon>Pseudomonadati</taxon>
        <taxon>Pseudomonadota</taxon>
        <taxon>Alphaproteobacteria</taxon>
        <taxon>Rhodospirillales</taxon>
        <taxon>Novispirillaceae</taxon>
        <taxon>Caenispirillum</taxon>
    </lineage>
</organism>
<dbReference type="InterPro" id="IPR002716">
    <property type="entry name" value="PIN_dom"/>
</dbReference>
<evidence type="ECO:0000313" key="4">
    <source>
        <dbReference type="Proteomes" id="UP000009881"/>
    </source>
</evidence>
<keyword evidence="4" id="KW-1185">Reference proteome</keyword>
<dbReference type="AlphaFoldDB" id="K9GQ69"/>
<feature type="region of interest" description="Disordered" evidence="1">
    <location>
        <begin position="1"/>
        <end position="33"/>
    </location>
</feature>
<dbReference type="STRING" id="1238182.C882_1799"/>
<dbReference type="Pfam" id="PF13470">
    <property type="entry name" value="PIN_3"/>
    <property type="match status" value="1"/>
</dbReference>
<dbReference type="EMBL" id="ANHY01000020">
    <property type="protein sequence ID" value="EKV27297.1"/>
    <property type="molecule type" value="Genomic_DNA"/>
</dbReference>
<dbReference type="PANTHER" id="PTHR34610:SF4">
    <property type="entry name" value="SLL8027 PROTEIN"/>
    <property type="match status" value="1"/>
</dbReference>
<dbReference type="InterPro" id="IPR002850">
    <property type="entry name" value="PIN_toxin-like"/>
</dbReference>